<dbReference type="PRINTS" id="PR00111">
    <property type="entry name" value="ABHYDROLASE"/>
</dbReference>
<keyword evidence="4" id="KW-1185">Reference proteome</keyword>
<dbReference type="PRINTS" id="PR00412">
    <property type="entry name" value="EPOXHYDRLASE"/>
</dbReference>
<feature type="domain" description="AB hydrolase-1" evidence="2">
    <location>
        <begin position="20"/>
        <end position="247"/>
    </location>
</feature>
<accession>A0A4Y6UVE3</accession>
<evidence type="ECO:0000313" key="3">
    <source>
        <dbReference type="EMBL" id="QDH20620.1"/>
    </source>
</evidence>
<dbReference type="RefSeq" id="WP_141447183.1">
    <property type="nucleotide sequence ID" value="NZ_CP041217.1"/>
</dbReference>
<dbReference type="InterPro" id="IPR000073">
    <property type="entry name" value="AB_hydrolase_1"/>
</dbReference>
<dbReference type="InterPro" id="IPR029058">
    <property type="entry name" value="AB_hydrolase_fold"/>
</dbReference>
<dbReference type="Pfam" id="PF00561">
    <property type="entry name" value="Abhydrolase_1"/>
    <property type="match status" value="1"/>
</dbReference>
<dbReference type="PANTHER" id="PTHR43798">
    <property type="entry name" value="MONOACYLGLYCEROL LIPASE"/>
    <property type="match status" value="1"/>
</dbReference>
<dbReference type="OrthoDB" id="252464at2"/>
<name>A0A4Y6UVE3_SACBS</name>
<dbReference type="EMBL" id="CP041217">
    <property type="protein sequence ID" value="QDH20620.1"/>
    <property type="molecule type" value="Genomic_DNA"/>
</dbReference>
<dbReference type="Proteomes" id="UP000316968">
    <property type="component" value="Chromosome"/>
</dbReference>
<dbReference type="GO" id="GO:0016787">
    <property type="term" value="F:hydrolase activity"/>
    <property type="evidence" value="ECO:0007669"/>
    <property type="project" value="UniProtKB-KW"/>
</dbReference>
<evidence type="ECO:0000313" key="4">
    <source>
        <dbReference type="Proteomes" id="UP000316968"/>
    </source>
</evidence>
<dbReference type="InterPro" id="IPR000639">
    <property type="entry name" value="Epox_hydrolase-like"/>
</dbReference>
<dbReference type="PANTHER" id="PTHR43798:SF31">
    <property type="entry name" value="AB HYDROLASE SUPERFAMILY PROTEIN YCLE"/>
    <property type="match status" value="1"/>
</dbReference>
<gene>
    <name evidence="3" type="ORF">FFV09_07005</name>
</gene>
<protein>
    <submittedName>
        <fullName evidence="3">Alpha/beta fold hydrolase</fullName>
    </submittedName>
</protein>
<dbReference type="SUPFAM" id="SSF53474">
    <property type="entry name" value="alpha/beta-Hydrolases"/>
    <property type="match status" value="1"/>
</dbReference>
<dbReference type="KEGG" id="saca:FFV09_07005"/>
<dbReference type="GO" id="GO:0016020">
    <property type="term" value="C:membrane"/>
    <property type="evidence" value="ECO:0007669"/>
    <property type="project" value="TreeGrafter"/>
</dbReference>
<dbReference type="InterPro" id="IPR050266">
    <property type="entry name" value="AB_hydrolase_sf"/>
</dbReference>
<reference evidence="3 4" key="1">
    <citation type="submission" date="2019-06" db="EMBL/GenBank/DDBJ databases">
        <title>Saccharibacillus brassicae sp. nov., an endophytic bacterium isolated from Chinese cabbage seeds (Brassica pekinensis).</title>
        <authorList>
            <person name="Jiang L."/>
            <person name="Lee J."/>
            <person name="Kim S.W."/>
        </authorList>
    </citation>
    <scope>NUCLEOTIDE SEQUENCE [LARGE SCALE GENOMIC DNA]</scope>
    <source>
        <strain evidence="4">KCTC 43072 / ATSA2</strain>
    </source>
</reference>
<sequence>MQRRQSQQLPIRYVDRGTGPVVVLLHGFVGSADYWERIVPLLERHFRCIVPDLLGHGLSDAPDGPYTIEQMADGVLQLLDELNIDRVVLLGHSMGGYTALSFAERYPERLSAFGLIHSMALPDDAAGREKRTAVAERVRREGVGPFAEQSAPNWFAPENAKSMHAELERVIGIGRETKPEGAAGAALAMRERPDRTGVIRDSKLPVLLVAGSEDGIAPPDKAFAAENGRTTRHIIEGVGHMSLFEAPQELARHIASFVERL</sequence>
<evidence type="ECO:0000259" key="2">
    <source>
        <dbReference type="Pfam" id="PF00561"/>
    </source>
</evidence>
<organism evidence="3 4">
    <name type="scientific">Saccharibacillus brassicae</name>
    <dbReference type="NCBI Taxonomy" id="2583377"/>
    <lineage>
        <taxon>Bacteria</taxon>
        <taxon>Bacillati</taxon>
        <taxon>Bacillota</taxon>
        <taxon>Bacilli</taxon>
        <taxon>Bacillales</taxon>
        <taxon>Paenibacillaceae</taxon>
        <taxon>Saccharibacillus</taxon>
    </lineage>
</organism>
<evidence type="ECO:0000256" key="1">
    <source>
        <dbReference type="ARBA" id="ARBA00022801"/>
    </source>
</evidence>
<keyword evidence="1 3" id="KW-0378">Hydrolase</keyword>
<dbReference type="AlphaFoldDB" id="A0A4Y6UVE3"/>
<dbReference type="Gene3D" id="3.40.50.1820">
    <property type="entry name" value="alpha/beta hydrolase"/>
    <property type="match status" value="1"/>
</dbReference>
<proteinExistence type="predicted"/>